<evidence type="ECO:0000313" key="2">
    <source>
        <dbReference type="Proteomes" id="UP000480246"/>
    </source>
</evidence>
<gene>
    <name evidence="1" type="ORF">F9U64_08605</name>
</gene>
<sequence length="1069" mass="123874">MSEQSFLTQDAEFGIHPFWFWNGEMDEAEIEHQINEMADKHVTGFFLCARQGMTVPYLSDEWFEKVNVAVEAAEKRGMHVWLYDEYPYPSGIAGGEVTLEHKDAKQTILTHHVKETDGGRKVSFELPWGKMLFAKAVPVNQQSGELNWEKAIDVKKFTGNTQSDHIYQKTGLTAYNQRRYFTYDPKRLLTWEAPKGKWQIHCFIEEEIKDFKYYGTYVDPLHKEAIKTFIKSTHEKYLEKAGKHFGKTIKGMFTDETHLLGKLPWSPQLVPYMQEKYGYDIRDHLNKLLYQEKNSAAVRYQYYQSIHELLRDVYHKQIHDWCEEEDIQYVAEVPSARMSAQIYSHVPGGDSAHEKLGRSLDWILKRYFFSLRANPKMISALSSQLNRDRALIECFHSVGWSMTLQDAKWMIDRMIALGINFFNFHAFFYTLNALVKHDAPPSQFLQNPYWQHYQLLGDYVSRISYLMSQGKPVREIAVLDPTTTLWTKMANPFMKFSYAGNDEKEKEQLDRLKNNWRDLCLSMTKNHLDYDHLDPEILANAEISDGTIMLGKAQYSILILPPMTNMEKAAWVKIKQFMEQGGTVIANGILPYEDIENDPAVIEEIGHYFNKESVVLDDFWQGNSTNIVLSHSQYNTYFLRQDGEEWESLHTIIEQKRASKVRFCVENDSKSFLMHHRQYEDGTDLIFLTNQEGEAHFTTLYYPADSTVKQFQKVDIESGKVQALPAALTDDRWKVSLAFSPYQSYLIKVTETEKQETIPNPTNQLIVLAKQDNWQLEMEKPNVLRLADFQLTIHDQACQQVAGSVEAKTFIDQCEDLSKTGNLPVQFSQIFGTPMKMSLPYPLTVTYEKQFEIRQLSANCAVLLDKHAISEGLDIYINGKKLERARFKQQFFYDHNNIVASIEDMVREGENRLEIKGIVNKDWDGVVDPVYIIGDFGVYYHEQTPVLTQIPDKVSSLKQPYPGLPHYAGTLTFITSFEWQGNPEITYHLRLKDLEQVHDVVEIFLNGESLGVRPWAPYDIMVKGTQLKQGSNQLTIRLNNTLAGLLEGKYFDYDQHVLKDVRDVEGNKS</sequence>
<name>A0A7C8GTP2_9BACI</name>
<dbReference type="InterPro" id="IPR029062">
    <property type="entry name" value="Class_I_gatase-like"/>
</dbReference>
<dbReference type="PANTHER" id="PTHR36848">
    <property type="entry name" value="DNA-BINDING PROTEIN (PUTATIVE SECRETED PROTEIN)-RELATED"/>
    <property type="match status" value="1"/>
</dbReference>
<evidence type="ECO:0000313" key="1">
    <source>
        <dbReference type="EMBL" id="KAB8137567.1"/>
    </source>
</evidence>
<reference evidence="1 2" key="1">
    <citation type="submission" date="2019-10" db="EMBL/GenBank/DDBJ databases">
        <title>Gracilibacillus sp. nov. isolated from rice seeds.</title>
        <authorList>
            <person name="He S."/>
        </authorList>
    </citation>
    <scope>NUCLEOTIDE SEQUENCE [LARGE SCALE GENOMIC DNA]</scope>
    <source>
        <strain evidence="1 2">TD8</strain>
    </source>
</reference>
<dbReference type="AlphaFoldDB" id="A0A7C8GTP2"/>
<dbReference type="Gene3D" id="2.60.120.260">
    <property type="entry name" value="Galactose-binding domain-like"/>
    <property type="match status" value="2"/>
</dbReference>
<keyword evidence="2" id="KW-1185">Reference proteome</keyword>
<accession>A0A7C8GTP2</accession>
<dbReference type="Gene3D" id="3.40.50.880">
    <property type="match status" value="1"/>
</dbReference>
<comment type="caution">
    <text evidence="1">The sequence shown here is derived from an EMBL/GenBank/DDBJ whole genome shotgun (WGS) entry which is preliminary data.</text>
</comment>
<dbReference type="OrthoDB" id="9761519at2"/>
<dbReference type="InterPro" id="IPR053161">
    <property type="entry name" value="Ulvan_degrading_GH"/>
</dbReference>
<dbReference type="PANTHER" id="PTHR36848:SF2">
    <property type="entry name" value="SECRETED PROTEIN"/>
    <property type="match status" value="1"/>
</dbReference>
<dbReference type="Pfam" id="PF17132">
    <property type="entry name" value="Glyco_hydro_106"/>
    <property type="match status" value="1"/>
</dbReference>
<evidence type="ECO:0008006" key="3">
    <source>
        <dbReference type="Google" id="ProtNLM"/>
    </source>
</evidence>
<dbReference type="EMBL" id="WEID01000040">
    <property type="protein sequence ID" value="KAB8137567.1"/>
    <property type="molecule type" value="Genomic_DNA"/>
</dbReference>
<protein>
    <recommendedName>
        <fullName evidence="3">Glycoside hydrolase</fullName>
    </recommendedName>
</protein>
<proteinExistence type="predicted"/>
<organism evidence="1 2">
    <name type="scientific">Gracilibacillus oryzae</name>
    <dbReference type="NCBI Taxonomy" id="1672701"/>
    <lineage>
        <taxon>Bacteria</taxon>
        <taxon>Bacillati</taxon>
        <taxon>Bacillota</taxon>
        <taxon>Bacilli</taxon>
        <taxon>Bacillales</taxon>
        <taxon>Bacillaceae</taxon>
        <taxon>Gracilibacillus</taxon>
    </lineage>
</organism>
<dbReference type="RefSeq" id="WP_153402591.1">
    <property type="nucleotide sequence ID" value="NZ_ML762428.1"/>
</dbReference>
<dbReference type="Proteomes" id="UP000480246">
    <property type="component" value="Unassembled WGS sequence"/>
</dbReference>